<reference evidence="1" key="1">
    <citation type="submission" date="2015-10" db="EMBL/GenBank/DDBJ databases">
        <title>Draft genome sequence of Salegentibacter mishustinae KCTC 12263.</title>
        <authorList>
            <person name="Lin W."/>
            <person name="Zheng Q."/>
        </authorList>
    </citation>
    <scope>NUCLEOTIDE SEQUENCE [LARGE SCALE GENOMIC DNA]</scope>
    <source>
        <strain evidence="1">KCTC 12263</strain>
    </source>
</reference>
<dbReference type="OrthoDB" id="9809594at2"/>
<dbReference type="RefSeq" id="WP_057480673.1">
    <property type="nucleotide sequence ID" value="NZ_BMWR01000006.1"/>
</dbReference>
<evidence type="ECO:0008006" key="3">
    <source>
        <dbReference type="Google" id="ProtNLM"/>
    </source>
</evidence>
<dbReference type="SUPFAM" id="SSF53756">
    <property type="entry name" value="UDP-Glycosyltransferase/glycogen phosphorylase"/>
    <property type="match status" value="1"/>
</dbReference>
<dbReference type="Gene3D" id="3.40.50.2000">
    <property type="entry name" value="Glycogen Phosphorylase B"/>
    <property type="match status" value="1"/>
</dbReference>
<keyword evidence="2" id="KW-1185">Reference proteome</keyword>
<name>A0A0Q9ZM61_9FLAO</name>
<proteinExistence type="predicted"/>
<dbReference type="Pfam" id="PF13528">
    <property type="entry name" value="Glyco_trans_1_3"/>
    <property type="match status" value="1"/>
</dbReference>
<dbReference type="EMBL" id="LKTP01000002">
    <property type="protein sequence ID" value="KRG30065.1"/>
    <property type="molecule type" value="Genomic_DNA"/>
</dbReference>
<protein>
    <recommendedName>
        <fullName evidence="3">Glycosyl transferase family 28 C-terminal domain-containing protein</fullName>
    </recommendedName>
</protein>
<dbReference type="Proteomes" id="UP000051643">
    <property type="component" value="Unassembled WGS sequence"/>
</dbReference>
<organism evidence="1 2">
    <name type="scientific">Salegentibacter mishustinae</name>
    <dbReference type="NCBI Taxonomy" id="270918"/>
    <lineage>
        <taxon>Bacteria</taxon>
        <taxon>Pseudomonadati</taxon>
        <taxon>Bacteroidota</taxon>
        <taxon>Flavobacteriia</taxon>
        <taxon>Flavobacteriales</taxon>
        <taxon>Flavobacteriaceae</taxon>
        <taxon>Salegentibacter</taxon>
    </lineage>
</organism>
<dbReference type="AlphaFoldDB" id="A0A0Q9ZM61"/>
<comment type="caution">
    <text evidence="1">The sequence shown here is derived from an EMBL/GenBank/DDBJ whole genome shotgun (WGS) entry which is preliminary data.</text>
</comment>
<sequence length="363" mass="41921">MLSYYAHHHGSGHCNYAQIFSKAFDYESVIFTSANFQFNPNVKIDKLASEDPDGTGTDQKFIPPPAYLHYSPVGQKTIQHRSAQILNRIIREEVKLMIIDVSAEIAALARSASIPYSYVRLPGERNDPGHLQAFQGAVFLLAYFPEAFESSNTPAWVKEKTIYLGFFNRFSKINQVKSTNKNNYIKNVVVLSGKGGNKELLKAIPRLQKRFHYSEINIYGAKENPAHTENLSFRKSATNFLKTLYEADLIVANCGLNLTSEIIETEKPFLSIPEPRPFNEQEYMHAYLLRNKLALDLDFIEKHDDKTIQNKPVKNQRFINQSAPELFRYWIEKYQYNPEKLRKNLAEIQTQLYQDEIKPNYHI</sequence>
<evidence type="ECO:0000313" key="2">
    <source>
        <dbReference type="Proteomes" id="UP000051643"/>
    </source>
</evidence>
<evidence type="ECO:0000313" key="1">
    <source>
        <dbReference type="EMBL" id="KRG30065.1"/>
    </source>
</evidence>
<accession>A0A0Q9ZM61</accession>
<gene>
    <name evidence="1" type="ORF">APR42_12795</name>
</gene>
<dbReference type="STRING" id="270918.APR42_12795"/>